<dbReference type="AlphaFoldDB" id="A0A326UA35"/>
<dbReference type="GO" id="GO:0030313">
    <property type="term" value="C:cell envelope"/>
    <property type="evidence" value="ECO:0007669"/>
    <property type="project" value="UniProtKB-SubCell"/>
</dbReference>
<evidence type="ECO:0000313" key="6">
    <source>
        <dbReference type="EMBL" id="PZW32910.1"/>
    </source>
</evidence>
<dbReference type="Gene3D" id="2.40.420.20">
    <property type="match status" value="1"/>
</dbReference>
<keyword evidence="7" id="KW-1185">Reference proteome</keyword>
<keyword evidence="4" id="KW-0812">Transmembrane</keyword>
<feature type="domain" description="AprE-like beta-barrel" evidence="5">
    <location>
        <begin position="287"/>
        <end position="366"/>
    </location>
</feature>
<evidence type="ECO:0000256" key="2">
    <source>
        <dbReference type="ARBA" id="ARBA00023054"/>
    </source>
</evidence>
<evidence type="ECO:0000313" key="7">
    <source>
        <dbReference type="Proteomes" id="UP000248806"/>
    </source>
</evidence>
<dbReference type="PANTHER" id="PTHR32347">
    <property type="entry name" value="EFFLUX SYSTEM COMPONENT YKNX-RELATED"/>
    <property type="match status" value="1"/>
</dbReference>
<organism evidence="6 7">
    <name type="scientific">Thermosporothrix hazakensis</name>
    <dbReference type="NCBI Taxonomy" id="644383"/>
    <lineage>
        <taxon>Bacteria</taxon>
        <taxon>Bacillati</taxon>
        <taxon>Chloroflexota</taxon>
        <taxon>Ktedonobacteria</taxon>
        <taxon>Ktedonobacterales</taxon>
        <taxon>Thermosporotrichaceae</taxon>
        <taxon>Thermosporothrix</taxon>
    </lineage>
</organism>
<keyword evidence="4" id="KW-0472">Membrane</keyword>
<evidence type="ECO:0000256" key="3">
    <source>
        <dbReference type="SAM" id="Coils"/>
    </source>
</evidence>
<comment type="caution">
    <text evidence="6">The sequence shown here is derived from an EMBL/GenBank/DDBJ whole genome shotgun (WGS) entry which is preliminary data.</text>
</comment>
<dbReference type="OrthoDB" id="250565at2"/>
<dbReference type="InterPro" id="IPR050465">
    <property type="entry name" value="UPF0194_transport"/>
</dbReference>
<evidence type="ECO:0000256" key="4">
    <source>
        <dbReference type="SAM" id="Phobius"/>
    </source>
</evidence>
<dbReference type="Proteomes" id="UP000248806">
    <property type="component" value="Unassembled WGS sequence"/>
</dbReference>
<dbReference type="Pfam" id="PF26002">
    <property type="entry name" value="Beta-barrel_AprE"/>
    <property type="match status" value="1"/>
</dbReference>
<dbReference type="Gene3D" id="2.40.30.170">
    <property type="match status" value="1"/>
</dbReference>
<dbReference type="EMBL" id="QKUF01000003">
    <property type="protein sequence ID" value="PZW32910.1"/>
    <property type="molecule type" value="Genomic_DNA"/>
</dbReference>
<keyword evidence="4" id="KW-1133">Transmembrane helix</keyword>
<evidence type="ECO:0000256" key="1">
    <source>
        <dbReference type="ARBA" id="ARBA00004196"/>
    </source>
</evidence>
<comment type="subcellular location">
    <subcellularLocation>
        <location evidence="1">Cell envelope</location>
    </subcellularLocation>
</comment>
<keyword evidence="2 3" id="KW-0175">Coiled coil</keyword>
<proteinExistence type="predicted"/>
<name>A0A326UA35_THEHA</name>
<evidence type="ECO:0000259" key="5">
    <source>
        <dbReference type="Pfam" id="PF26002"/>
    </source>
</evidence>
<dbReference type="SUPFAM" id="SSF111369">
    <property type="entry name" value="HlyD-like secretion proteins"/>
    <property type="match status" value="1"/>
</dbReference>
<feature type="coiled-coil region" evidence="3">
    <location>
        <begin position="197"/>
        <end position="238"/>
    </location>
</feature>
<gene>
    <name evidence="6" type="ORF">EI42_01455</name>
</gene>
<feature type="transmembrane region" description="Helical" evidence="4">
    <location>
        <begin position="33"/>
        <end position="52"/>
    </location>
</feature>
<dbReference type="PANTHER" id="PTHR32347:SF23">
    <property type="entry name" value="BLL5650 PROTEIN"/>
    <property type="match status" value="1"/>
</dbReference>
<dbReference type="InterPro" id="IPR058982">
    <property type="entry name" value="Beta-barrel_AprE"/>
</dbReference>
<dbReference type="RefSeq" id="WP_111320334.1">
    <property type="nucleotide sequence ID" value="NZ_BIFX01000001.1"/>
</dbReference>
<reference evidence="6 7" key="1">
    <citation type="submission" date="2018-06" db="EMBL/GenBank/DDBJ databases">
        <title>Genomic Encyclopedia of Archaeal and Bacterial Type Strains, Phase II (KMG-II): from individual species to whole genera.</title>
        <authorList>
            <person name="Goeker M."/>
        </authorList>
    </citation>
    <scope>NUCLEOTIDE SEQUENCE [LARGE SCALE GENOMIC DNA]</scope>
    <source>
        <strain evidence="6 7">ATCC BAA-1881</strain>
    </source>
</reference>
<dbReference type="Gene3D" id="2.40.50.100">
    <property type="match status" value="1"/>
</dbReference>
<sequence length="452" mass="49083">MVEKTAIEPEIEDIEAHFGLAPRRPFWKRFPRSILIGSLFLALILIVSPWLISLAVRPPYALASTVAGNIAVKLSAPGVLKARALYNMQFRETGQVSEISVYVGQRVRQGQVLAKLTVDDTLLRADVSKQQEAVDAAQAAVDTARTNLNAAQQHLNYIQSTNAATLASAQQELQQQLAVCTTEVCRKQARNTFTRVQNQLNVDNTAAQNQLNAANAQVESAQGTLQIAQVQLAEAQKKLDEVLTGALLTAPVNATVAAIHGTVGQIISGEQHTEQPFIVLADTDSYTIAAQVNETDIGRVRRGQPALFTVQPYPGQTFRATVSTVETVGETINKKVMYTVHLQVDQQSIKDAQLYSGMSTQVTITTDQRIGALLIPTSALEFAEKALQAGKVEQSRVASLLPLVQQGRKRHIVLQWRDGVLEPLVIDVGLNTGKYVEVLSGLQNGDQVVIGE</sequence>
<protein>
    <submittedName>
        <fullName evidence="6">Multidrug resistance efflux pump</fullName>
    </submittedName>
</protein>
<accession>A0A326UA35</accession>